<sequence length="81" mass="8899">MKDVSQADPVTRDAAGVIDVVLEGGPVDLPADLRSRRVARAEEKIKVLHYGGYEHFERGAAPGTLDLPVVFRWTGRTRIAE</sequence>
<reference evidence="1 2" key="1">
    <citation type="submission" date="2016-06" db="EMBL/GenBank/DDBJ databases">
        <authorList>
            <person name="Kjaerup R.B."/>
            <person name="Dalgaard T.S."/>
            <person name="Juul-Madsen H.R."/>
        </authorList>
    </citation>
    <scope>NUCLEOTIDE SEQUENCE [LARGE SCALE GENOMIC DNA]</scope>
    <source>
        <strain evidence="1 2">DSM 43913</strain>
    </source>
</reference>
<evidence type="ECO:0000313" key="2">
    <source>
        <dbReference type="Proteomes" id="UP000198251"/>
    </source>
</evidence>
<evidence type="ECO:0000313" key="1">
    <source>
        <dbReference type="EMBL" id="SCG16949.1"/>
    </source>
</evidence>
<dbReference type="RefSeq" id="WP_089000768.1">
    <property type="nucleotide sequence ID" value="NZ_JBFAAC010000020.1"/>
</dbReference>
<dbReference type="Pfam" id="PF19450">
    <property type="entry name" value="DUF5988"/>
    <property type="match status" value="1"/>
</dbReference>
<dbReference type="GeneID" id="95803001"/>
<protein>
    <submittedName>
        <fullName evidence="1">Uncharacterized protein</fullName>
    </submittedName>
</protein>
<dbReference type="InterPro" id="IPR046030">
    <property type="entry name" value="DUF5988"/>
</dbReference>
<dbReference type="AlphaFoldDB" id="A0A1C5GAN3"/>
<keyword evidence="2" id="KW-1185">Reference proteome</keyword>
<dbReference type="EMBL" id="LT607733">
    <property type="protein sequence ID" value="SCG16949.1"/>
    <property type="molecule type" value="Genomic_DNA"/>
</dbReference>
<dbReference type="Proteomes" id="UP000198251">
    <property type="component" value="Chromosome I"/>
</dbReference>
<accession>A0A1C5GAN3</accession>
<organism evidence="1 2">
    <name type="scientific">Micromonospora echinofusca</name>
    <dbReference type="NCBI Taxonomy" id="47858"/>
    <lineage>
        <taxon>Bacteria</taxon>
        <taxon>Bacillati</taxon>
        <taxon>Actinomycetota</taxon>
        <taxon>Actinomycetes</taxon>
        <taxon>Micromonosporales</taxon>
        <taxon>Micromonosporaceae</taxon>
        <taxon>Micromonospora</taxon>
    </lineage>
</organism>
<name>A0A1C5GAN3_MICEH</name>
<proteinExistence type="predicted"/>
<gene>
    <name evidence="1" type="ORF">GA0070610_3227</name>
</gene>